<protein>
    <submittedName>
        <fullName evidence="1">Uncharacterized protein</fullName>
    </submittedName>
</protein>
<dbReference type="EnsemblMetazoa" id="AATE005825-RA">
    <property type="protein sequence ID" value="AATE005825-PA.1"/>
    <property type="gene ID" value="AATE005825"/>
</dbReference>
<name>A0A182IUP4_ANOAO</name>
<organism evidence="1">
    <name type="scientific">Anopheles atroparvus</name>
    <name type="common">European mosquito</name>
    <dbReference type="NCBI Taxonomy" id="41427"/>
    <lineage>
        <taxon>Eukaryota</taxon>
        <taxon>Metazoa</taxon>
        <taxon>Ecdysozoa</taxon>
        <taxon>Arthropoda</taxon>
        <taxon>Hexapoda</taxon>
        <taxon>Insecta</taxon>
        <taxon>Pterygota</taxon>
        <taxon>Neoptera</taxon>
        <taxon>Endopterygota</taxon>
        <taxon>Diptera</taxon>
        <taxon>Nematocera</taxon>
        <taxon>Culicoidea</taxon>
        <taxon>Culicidae</taxon>
        <taxon>Anophelinae</taxon>
        <taxon>Anopheles</taxon>
    </lineage>
</organism>
<proteinExistence type="predicted"/>
<dbReference type="VEuPathDB" id="VectorBase:AATE005825"/>
<dbReference type="AlphaFoldDB" id="A0A182IUP4"/>
<reference evidence="1" key="1">
    <citation type="submission" date="2022-08" db="UniProtKB">
        <authorList>
            <consortium name="EnsemblMetazoa"/>
        </authorList>
    </citation>
    <scope>IDENTIFICATION</scope>
    <source>
        <strain evidence="1">EBRO</strain>
    </source>
</reference>
<accession>A0A182IUP4</accession>
<sequence length="105" mass="11144">MKNIGETLNRTQRVATFGSQIRGGVVQHLGRRSLRSVAAGARNVAPIKSPPLGISRVRSGSPCTGVSSVSGPLIQLRRSFINHSRGLAKRFGQSIGLAPLATRDE</sequence>
<evidence type="ECO:0000313" key="1">
    <source>
        <dbReference type="EnsemblMetazoa" id="AATE005825-PA.1"/>
    </source>
</evidence>